<dbReference type="Gene3D" id="2.60.40.1220">
    <property type="match status" value="1"/>
</dbReference>
<gene>
    <name evidence="7" type="ORF">GCM10022419_124800</name>
</gene>
<evidence type="ECO:0000313" key="7">
    <source>
        <dbReference type="EMBL" id="GAA3618288.1"/>
    </source>
</evidence>
<feature type="compositionally biased region" description="Low complexity" evidence="4">
    <location>
        <begin position="547"/>
        <end position="559"/>
    </location>
</feature>
<dbReference type="RefSeq" id="WP_345578088.1">
    <property type="nucleotide sequence ID" value="NZ_BAABDQ010000057.1"/>
</dbReference>
<dbReference type="Pfam" id="PF13205">
    <property type="entry name" value="Big_5"/>
    <property type="match status" value="1"/>
</dbReference>
<evidence type="ECO:0000259" key="5">
    <source>
        <dbReference type="Pfam" id="PF13205"/>
    </source>
</evidence>
<keyword evidence="2" id="KW-0964">Secreted</keyword>
<accession>A0ABP6ZUV3</accession>
<feature type="region of interest" description="Disordered" evidence="4">
    <location>
        <begin position="730"/>
        <end position="750"/>
    </location>
</feature>
<dbReference type="Pfam" id="PF24517">
    <property type="entry name" value="CBM96"/>
    <property type="match status" value="2"/>
</dbReference>
<dbReference type="InterPro" id="IPR055372">
    <property type="entry name" value="CBM96"/>
</dbReference>
<comment type="subcellular location">
    <subcellularLocation>
        <location evidence="1">Secreted</location>
    </subcellularLocation>
</comment>
<feature type="region of interest" description="Disordered" evidence="4">
    <location>
        <begin position="536"/>
        <end position="562"/>
    </location>
</feature>
<evidence type="ECO:0000313" key="8">
    <source>
        <dbReference type="Proteomes" id="UP001500630"/>
    </source>
</evidence>
<evidence type="ECO:0008006" key="9">
    <source>
        <dbReference type="Google" id="ProtNLM"/>
    </source>
</evidence>
<evidence type="ECO:0000256" key="4">
    <source>
        <dbReference type="SAM" id="MobiDB-lite"/>
    </source>
</evidence>
<comment type="caution">
    <text evidence="7">The sequence shown here is derived from an EMBL/GenBank/DDBJ whole genome shotgun (WGS) entry which is preliminary data.</text>
</comment>
<keyword evidence="8" id="KW-1185">Reference proteome</keyword>
<dbReference type="EMBL" id="BAABDQ010000057">
    <property type="protein sequence ID" value="GAA3618288.1"/>
    <property type="molecule type" value="Genomic_DNA"/>
</dbReference>
<organism evidence="7 8">
    <name type="scientific">Nonomuraea rosea</name>
    <dbReference type="NCBI Taxonomy" id="638574"/>
    <lineage>
        <taxon>Bacteria</taxon>
        <taxon>Bacillati</taxon>
        <taxon>Actinomycetota</taxon>
        <taxon>Actinomycetes</taxon>
        <taxon>Streptosporangiales</taxon>
        <taxon>Streptosporangiaceae</taxon>
        <taxon>Nonomuraea</taxon>
    </lineage>
</organism>
<dbReference type="InterPro" id="IPR014755">
    <property type="entry name" value="Cu-Rt/internalin_Ig-like"/>
</dbReference>
<keyword evidence="3" id="KW-0732">Signal</keyword>
<proteinExistence type="predicted"/>
<name>A0ABP6ZUV3_9ACTN</name>
<dbReference type="Proteomes" id="UP001500630">
    <property type="component" value="Unassembled WGS sequence"/>
</dbReference>
<dbReference type="InterPro" id="IPR032812">
    <property type="entry name" value="SbsA_Ig"/>
</dbReference>
<feature type="domain" description="SbsA Ig-like" evidence="5">
    <location>
        <begin position="747"/>
        <end position="843"/>
    </location>
</feature>
<feature type="domain" description="Carbohydrate-binding module family 96" evidence="6">
    <location>
        <begin position="295"/>
        <end position="459"/>
    </location>
</feature>
<evidence type="ECO:0000259" key="6">
    <source>
        <dbReference type="Pfam" id="PF24517"/>
    </source>
</evidence>
<evidence type="ECO:0000256" key="1">
    <source>
        <dbReference type="ARBA" id="ARBA00004613"/>
    </source>
</evidence>
<evidence type="ECO:0000256" key="2">
    <source>
        <dbReference type="ARBA" id="ARBA00022525"/>
    </source>
</evidence>
<evidence type="ECO:0000256" key="3">
    <source>
        <dbReference type="ARBA" id="ARBA00022729"/>
    </source>
</evidence>
<dbReference type="NCBIfam" id="NF033679">
    <property type="entry name" value="DNRLRE_dom"/>
    <property type="match status" value="2"/>
</dbReference>
<feature type="domain" description="Carbohydrate-binding module family 96" evidence="6">
    <location>
        <begin position="563"/>
        <end position="729"/>
    </location>
</feature>
<reference evidence="8" key="1">
    <citation type="journal article" date="2019" name="Int. J. Syst. Evol. Microbiol.">
        <title>The Global Catalogue of Microorganisms (GCM) 10K type strain sequencing project: providing services to taxonomists for standard genome sequencing and annotation.</title>
        <authorList>
            <consortium name="The Broad Institute Genomics Platform"/>
            <consortium name="The Broad Institute Genome Sequencing Center for Infectious Disease"/>
            <person name="Wu L."/>
            <person name="Ma J."/>
        </authorList>
    </citation>
    <scope>NUCLEOTIDE SEQUENCE [LARGE SCALE GENOMIC DNA]</scope>
    <source>
        <strain evidence="8">JCM 17326</strain>
    </source>
</reference>
<feature type="compositionally biased region" description="Low complexity" evidence="4">
    <location>
        <begin position="737"/>
        <end position="750"/>
    </location>
</feature>
<feature type="region of interest" description="Disordered" evidence="4">
    <location>
        <begin position="650"/>
        <end position="670"/>
    </location>
</feature>
<sequence length="1122" mass="119881">MSSTLLSDRHRTLALASGLILAATAFLVNGSPVTAEPPPSKTRSDLTATVDAAKKKGSPVEVVSARREDSTLYAMPDGSFSVEMHAGPIRVKRGQDYVPVDTTLALENGRLKPKAAKYETTLSPGGTGPLATFNDGTTSRTIGWAQALPSPEINGNQAVYRNAVPGGDLVLTATPTGFNQAVVLRERPSKALEISIPVALSQGQKYRKASGGRLDLVGSDGKVLATSPPLRLGDAKSLETPDSGATSAVPVEIQQTSAGSTLILRPDQKFLANDAISYPVTLAVSDWVGAGLKVDTMISSDYPNSQTTATWLHAGKFGSGSKTARTYIRFNAGLPLRGATIMNADLRLWNYKSNTCASSVGSGIQVRRITSDWASSTLTMSTQPSTTTTGAVVLGTATGDPGCAEAELYYSVENIVQTWANGAADYGFQLRATDESDTTNWRMYRSSESAATGPVLFIQFTHPGPQRVEFVTYQGAASVPLDGTSYDFYSLLNIPGMREEDLSEFAQTGQVTREASLTEAATEWPLSGDWEASPKYYELQDGEPPEETSSPSPSPTSGGQTITLPLQVDTWIDDFGSSGPSDQTLWAGKYDAEDFSVTERTYLKFDTAALAGKTITDARLELWNNASYGCGGAIKAQRVTSAWDAPTLDWGNQPAATADGESSATETSACPAEPALWSWQMTGIAQAWASGQPNHGVLLRAADEAATATMYDRGFEASEGTQAPVLKVTIAGGAGSGSPTPTPTTGDTTPPTVVTVNPAEGATGVPADSPVTVTFSEPVTGTQISVYDLQFEEEVPGSVSMNAAGTVATFTPSEPWMDSFMVVTVSTAKDAAGNTMNPYDWSFGEYWASAQRAGKTAVKADAPTVQRAWTRPDGRTLMVELDDAQRVTSDVTIEVRSAAKENSKLLWSGVVNSVAAGTVARLQIPPGQVTGKQVTWRARATTGGAVGTWSKWQSADVAGDNATTPATSALAVEPPGAFDLMTYWDSQDGKRINYRKGYWDMARDEGFGNVKIVQKHDLNVMSAHQMTKHPHRGIAPDSFIMTRYHYLATAYRHECDGFLWWKECYVSEKRDTRTVVDFNTQSSKYQGTFGVVTAFCETRNNQWLCPPWMKHSFGAVLLPVPG</sequence>
<protein>
    <recommendedName>
        <fullName evidence="9">DNRLRE domain-containing protein</fullName>
    </recommendedName>
</protein>